<dbReference type="GO" id="GO:0005737">
    <property type="term" value="C:cytoplasm"/>
    <property type="evidence" value="ECO:0007669"/>
    <property type="project" value="TreeGrafter"/>
</dbReference>
<dbReference type="Gene3D" id="1.10.340.30">
    <property type="entry name" value="Hypothetical protein, domain 2"/>
    <property type="match status" value="1"/>
</dbReference>
<dbReference type="GO" id="GO:0032993">
    <property type="term" value="C:protein-DNA complex"/>
    <property type="evidence" value="ECO:0007669"/>
    <property type="project" value="TreeGrafter"/>
</dbReference>
<dbReference type="OrthoDB" id="9811249at2"/>
<keyword evidence="8" id="KW-1185">Reference proteome</keyword>
<dbReference type="Proteomes" id="UP000321548">
    <property type="component" value="Unassembled WGS sequence"/>
</dbReference>
<dbReference type="InterPro" id="IPR051912">
    <property type="entry name" value="Alkylbase_DNA_Glycosylase/TA"/>
</dbReference>
<dbReference type="GO" id="GO:0006307">
    <property type="term" value="P:DNA alkylation repair"/>
    <property type="evidence" value="ECO:0007669"/>
    <property type="project" value="TreeGrafter"/>
</dbReference>
<proteinExistence type="inferred from homology"/>
<dbReference type="PANTHER" id="PTHR43003">
    <property type="entry name" value="DNA-3-METHYLADENINE GLYCOSYLASE"/>
    <property type="match status" value="1"/>
</dbReference>
<dbReference type="GO" id="GO:0006285">
    <property type="term" value="P:base-excision repair, AP site formation"/>
    <property type="evidence" value="ECO:0007669"/>
    <property type="project" value="TreeGrafter"/>
</dbReference>
<evidence type="ECO:0000256" key="1">
    <source>
        <dbReference type="ARBA" id="ARBA00000086"/>
    </source>
</evidence>
<evidence type="ECO:0000256" key="5">
    <source>
        <dbReference type="ARBA" id="ARBA00023204"/>
    </source>
</evidence>
<evidence type="ECO:0000313" key="7">
    <source>
        <dbReference type="EMBL" id="TXL66913.1"/>
    </source>
</evidence>
<dbReference type="CDD" id="cd00056">
    <property type="entry name" value="ENDO3c"/>
    <property type="match status" value="1"/>
</dbReference>
<dbReference type="EC" id="3.2.2.21" evidence="3"/>
<dbReference type="AlphaFoldDB" id="A0A5C8P0X8"/>
<dbReference type="EMBL" id="VDUY01000002">
    <property type="protein sequence ID" value="TXL66913.1"/>
    <property type="molecule type" value="Genomic_DNA"/>
</dbReference>
<evidence type="ECO:0000313" key="8">
    <source>
        <dbReference type="Proteomes" id="UP000321548"/>
    </source>
</evidence>
<name>A0A5C8P0X8_9BURK</name>
<protein>
    <recommendedName>
        <fullName evidence="3">DNA-3-methyladenine glycosylase II</fullName>
        <ecNumber evidence="3">3.2.2.21</ecNumber>
    </recommendedName>
</protein>
<feature type="domain" description="HhH-GPD" evidence="6">
    <location>
        <begin position="47"/>
        <end position="199"/>
    </location>
</feature>
<dbReference type="FunFam" id="1.10.340.30:FF:000004">
    <property type="entry name" value="DNA-3-methyladenine glycosylase II"/>
    <property type="match status" value="1"/>
</dbReference>
<dbReference type="RefSeq" id="WP_147703162.1">
    <property type="nucleotide sequence ID" value="NZ_VDUY01000002.1"/>
</dbReference>
<dbReference type="SMART" id="SM00478">
    <property type="entry name" value="ENDO3c"/>
    <property type="match status" value="1"/>
</dbReference>
<dbReference type="GO" id="GO:0008725">
    <property type="term" value="F:DNA-3-methyladenine glycosylase activity"/>
    <property type="evidence" value="ECO:0007669"/>
    <property type="project" value="TreeGrafter"/>
</dbReference>
<evidence type="ECO:0000256" key="2">
    <source>
        <dbReference type="ARBA" id="ARBA00010817"/>
    </source>
</evidence>
<comment type="caution">
    <text evidence="7">The sequence shown here is derived from an EMBL/GenBank/DDBJ whole genome shotgun (WGS) entry which is preliminary data.</text>
</comment>
<evidence type="ECO:0000256" key="3">
    <source>
        <dbReference type="ARBA" id="ARBA00012000"/>
    </source>
</evidence>
<accession>A0A5C8P0X8</accession>
<keyword evidence="4" id="KW-0227">DNA damage</keyword>
<comment type="catalytic activity">
    <reaction evidence="1">
        <text>Hydrolysis of alkylated DNA, releasing 3-methyladenine, 3-methylguanine, 7-methylguanine and 7-methyladenine.</text>
        <dbReference type="EC" id="3.2.2.21"/>
    </reaction>
</comment>
<sequence length="205" mass="23611">MKPDFWDDACRDLSRRDPVMGRIIAERGHAHLVSRGDPFQTLARSIVGQQISVKAAQSVWNRFEAAAGEVVPLRVSRMRVATLRNCGLSERKAEYLKDLARRFHVGEVDPTHWPSRDDEAIIAELVTVRGIGRWTAEMFLIFNLLRPDVLPVDDLGLLRGIEKHYRNGASVTRREARQLGEAWRPWRTVATWYLWRSLEPVPVEY</sequence>
<dbReference type="Pfam" id="PF00730">
    <property type="entry name" value="HhH-GPD"/>
    <property type="match status" value="1"/>
</dbReference>
<gene>
    <name evidence="7" type="ORF">FHP08_04605</name>
</gene>
<reference evidence="7 8" key="1">
    <citation type="submission" date="2019-06" db="EMBL/GenBank/DDBJ databases">
        <title>Quisquiliibacterium sp. nov., isolated from a maize field.</title>
        <authorList>
            <person name="Lin S.-Y."/>
            <person name="Tsai C.-F."/>
            <person name="Young C.-C."/>
        </authorList>
    </citation>
    <scope>NUCLEOTIDE SEQUENCE [LARGE SCALE GENOMIC DNA]</scope>
    <source>
        <strain evidence="7 8">CC-CFT501</strain>
    </source>
</reference>
<dbReference type="InterPro" id="IPR011257">
    <property type="entry name" value="DNA_glycosylase"/>
</dbReference>
<organism evidence="7 8">
    <name type="scientific">Zeimonas arvi</name>
    <dbReference type="NCBI Taxonomy" id="2498847"/>
    <lineage>
        <taxon>Bacteria</taxon>
        <taxon>Pseudomonadati</taxon>
        <taxon>Pseudomonadota</taxon>
        <taxon>Betaproteobacteria</taxon>
        <taxon>Burkholderiales</taxon>
        <taxon>Burkholderiaceae</taxon>
        <taxon>Zeimonas</taxon>
    </lineage>
</organism>
<keyword evidence="5" id="KW-0234">DNA repair</keyword>
<evidence type="ECO:0000259" key="6">
    <source>
        <dbReference type="SMART" id="SM00478"/>
    </source>
</evidence>
<dbReference type="GO" id="GO:0032131">
    <property type="term" value="F:alkylated DNA binding"/>
    <property type="evidence" value="ECO:0007669"/>
    <property type="project" value="TreeGrafter"/>
</dbReference>
<dbReference type="SUPFAM" id="SSF48150">
    <property type="entry name" value="DNA-glycosylase"/>
    <property type="match status" value="1"/>
</dbReference>
<evidence type="ECO:0000256" key="4">
    <source>
        <dbReference type="ARBA" id="ARBA00022763"/>
    </source>
</evidence>
<dbReference type="Gene3D" id="1.10.1670.40">
    <property type="match status" value="1"/>
</dbReference>
<comment type="similarity">
    <text evidence="2">Belongs to the alkylbase DNA glycosidase AlkA family.</text>
</comment>
<dbReference type="InterPro" id="IPR003265">
    <property type="entry name" value="HhH-GPD_domain"/>
</dbReference>
<dbReference type="GO" id="GO:0043916">
    <property type="term" value="F:DNA-7-methylguanine glycosylase activity"/>
    <property type="evidence" value="ECO:0007669"/>
    <property type="project" value="TreeGrafter"/>
</dbReference>
<dbReference type="PANTHER" id="PTHR43003:SF5">
    <property type="entry name" value="DNA-3-METHYLADENINE GLYCOSYLASE"/>
    <property type="match status" value="1"/>
</dbReference>